<evidence type="ECO:0000313" key="2">
    <source>
        <dbReference type="Proteomes" id="UP000828390"/>
    </source>
</evidence>
<sequence>MNTTLPSGGHVFQRKMLCKNILTKFNEDWTINMTSRVLTMFYYSNKENHSDPPLPGALFINKRTRHGYYKNKLVAGFNNKENAPSIGDHVFQRTTINVASKVKTAQASGGQIIQPSPEPLWNSAEKYVTINLTSRVTAFDDAYID</sequence>
<organism evidence="1 2">
    <name type="scientific">Dreissena polymorpha</name>
    <name type="common">Zebra mussel</name>
    <name type="synonym">Mytilus polymorpha</name>
    <dbReference type="NCBI Taxonomy" id="45954"/>
    <lineage>
        <taxon>Eukaryota</taxon>
        <taxon>Metazoa</taxon>
        <taxon>Spiralia</taxon>
        <taxon>Lophotrochozoa</taxon>
        <taxon>Mollusca</taxon>
        <taxon>Bivalvia</taxon>
        <taxon>Autobranchia</taxon>
        <taxon>Heteroconchia</taxon>
        <taxon>Euheterodonta</taxon>
        <taxon>Imparidentia</taxon>
        <taxon>Neoheterodontei</taxon>
        <taxon>Myida</taxon>
        <taxon>Dreissenoidea</taxon>
        <taxon>Dreissenidae</taxon>
        <taxon>Dreissena</taxon>
    </lineage>
</organism>
<comment type="caution">
    <text evidence="1">The sequence shown here is derived from an EMBL/GenBank/DDBJ whole genome shotgun (WGS) entry which is preliminary data.</text>
</comment>
<dbReference type="AlphaFoldDB" id="A0A9D4EMG2"/>
<reference evidence="1" key="2">
    <citation type="submission" date="2020-11" db="EMBL/GenBank/DDBJ databases">
        <authorList>
            <person name="McCartney M.A."/>
            <person name="Auch B."/>
            <person name="Kono T."/>
            <person name="Mallez S."/>
            <person name="Becker A."/>
            <person name="Gohl D.M."/>
            <person name="Silverstein K.A.T."/>
            <person name="Koren S."/>
            <person name="Bechman K.B."/>
            <person name="Herman A."/>
            <person name="Abrahante J.E."/>
            <person name="Garbe J."/>
        </authorList>
    </citation>
    <scope>NUCLEOTIDE SEQUENCE</scope>
    <source>
        <strain evidence="1">Duluth1</strain>
        <tissue evidence="1">Whole animal</tissue>
    </source>
</reference>
<name>A0A9D4EMG2_DREPO</name>
<proteinExistence type="predicted"/>
<reference evidence="1" key="1">
    <citation type="journal article" date="2019" name="bioRxiv">
        <title>The Genome of the Zebra Mussel, Dreissena polymorpha: A Resource for Invasive Species Research.</title>
        <authorList>
            <person name="McCartney M.A."/>
            <person name="Auch B."/>
            <person name="Kono T."/>
            <person name="Mallez S."/>
            <person name="Zhang Y."/>
            <person name="Obille A."/>
            <person name="Becker A."/>
            <person name="Abrahante J.E."/>
            <person name="Garbe J."/>
            <person name="Badalamenti J.P."/>
            <person name="Herman A."/>
            <person name="Mangelson H."/>
            <person name="Liachko I."/>
            <person name="Sullivan S."/>
            <person name="Sone E.D."/>
            <person name="Koren S."/>
            <person name="Silverstein K.A.T."/>
            <person name="Beckman K.B."/>
            <person name="Gohl D.M."/>
        </authorList>
    </citation>
    <scope>NUCLEOTIDE SEQUENCE</scope>
    <source>
        <strain evidence="1">Duluth1</strain>
        <tissue evidence="1">Whole animal</tissue>
    </source>
</reference>
<dbReference type="EMBL" id="JAIWYP010000008">
    <property type="protein sequence ID" value="KAH3780617.1"/>
    <property type="molecule type" value="Genomic_DNA"/>
</dbReference>
<accession>A0A9D4EMG2</accession>
<protein>
    <submittedName>
        <fullName evidence="1">Uncharacterized protein</fullName>
    </submittedName>
</protein>
<dbReference type="Proteomes" id="UP000828390">
    <property type="component" value="Unassembled WGS sequence"/>
</dbReference>
<evidence type="ECO:0000313" key="1">
    <source>
        <dbReference type="EMBL" id="KAH3780617.1"/>
    </source>
</evidence>
<gene>
    <name evidence="1" type="ORF">DPMN_158436</name>
</gene>
<keyword evidence="2" id="KW-1185">Reference proteome</keyword>